<keyword evidence="4" id="KW-1185">Reference proteome</keyword>
<evidence type="ECO:0000256" key="2">
    <source>
        <dbReference type="SAM" id="Phobius"/>
    </source>
</evidence>
<dbReference type="PANTHER" id="PTHR15907">
    <property type="entry name" value="DUF614 FAMILY PROTEIN-RELATED"/>
    <property type="match status" value="1"/>
</dbReference>
<feature type="transmembrane region" description="Helical" evidence="2">
    <location>
        <begin position="118"/>
        <end position="141"/>
    </location>
</feature>
<proteinExistence type="predicted"/>
<dbReference type="InterPro" id="IPR006461">
    <property type="entry name" value="PLAC_motif_containing"/>
</dbReference>
<sequence length="297" mass="32797">MAEMEMKKKEGLGIIRGEENGEEEEEKKKFIMEGISVLDFDMLCATVALQAQTGGGFSSREKLDDDYESSGEFGGGVQRMWEGEILDCFEDRRIAVETACCPCYRFGKNMRRAGFGPCFIQGGVYLILTVAAIVNYIAYAITNQRGFLYLAIVLTVSSGTYLGFFRRQIRKQFNIGVHISSLISFYSFDFLAGIMGSDSPLDDCVNHLICPCCTLCQESRTLDINNVQDGVWRGRGDTICIGSYGEGSKGFVELHQPPLIQTKSPDPCSMQRASNGSDHSWSVGVNHSEPLVSSSKL</sequence>
<organism evidence="3 4">
    <name type="scientific">Coptis chinensis</name>
    <dbReference type="NCBI Taxonomy" id="261450"/>
    <lineage>
        <taxon>Eukaryota</taxon>
        <taxon>Viridiplantae</taxon>
        <taxon>Streptophyta</taxon>
        <taxon>Embryophyta</taxon>
        <taxon>Tracheophyta</taxon>
        <taxon>Spermatophyta</taxon>
        <taxon>Magnoliopsida</taxon>
        <taxon>Ranunculales</taxon>
        <taxon>Ranunculaceae</taxon>
        <taxon>Coptidoideae</taxon>
        <taxon>Coptis</taxon>
    </lineage>
</organism>
<protein>
    <submittedName>
        <fullName evidence="3">Uncharacterized protein</fullName>
    </submittedName>
</protein>
<accession>A0A835LCG2</accession>
<evidence type="ECO:0000313" key="3">
    <source>
        <dbReference type="EMBL" id="KAF9590363.1"/>
    </source>
</evidence>
<dbReference type="OrthoDB" id="1045822at2759"/>
<dbReference type="AlphaFoldDB" id="A0A835LCG2"/>
<keyword evidence="2" id="KW-1133">Transmembrane helix</keyword>
<dbReference type="NCBIfam" id="TIGR01571">
    <property type="entry name" value="A_thal_Cys_rich"/>
    <property type="match status" value="1"/>
</dbReference>
<evidence type="ECO:0000256" key="1">
    <source>
        <dbReference type="SAM" id="MobiDB-lite"/>
    </source>
</evidence>
<feature type="compositionally biased region" description="Polar residues" evidence="1">
    <location>
        <begin position="271"/>
        <end position="297"/>
    </location>
</feature>
<feature type="region of interest" description="Disordered" evidence="1">
    <location>
        <begin position="1"/>
        <end position="25"/>
    </location>
</feature>
<keyword evidence="2" id="KW-0472">Membrane</keyword>
<feature type="region of interest" description="Disordered" evidence="1">
    <location>
        <begin position="265"/>
        <end position="297"/>
    </location>
</feature>
<name>A0A835LCG2_9MAGN</name>
<dbReference type="Pfam" id="PF04749">
    <property type="entry name" value="PLAC8"/>
    <property type="match status" value="1"/>
</dbReference>
<reference evidence="3 4" key="1">
    <citation type="submission" date="2020-10" db="EMBL/GenBank/DDBJ databases">
        <title>The Coptis chinensis genome and diversification of protoberbering-type alkaloids.</title>
        <authorList>
            <person name="Wang B."/>
            <person name="Shu S."/>
            <person name="Song C."/>
            <person name="Liu Y."/>
        </authorList>
    </citation>
    <scope>NUCLEOTIDE SEQUENCE [LARGE SCALE GENOMIC DNA]</scope>
    <source>
        <strain evidence="3">HL-2020</strain>
        <tissue evidence="3">Leaf</tissue>
    </source>
</reference>
<feature type="transmembrane region" description="Helical" evidence="2">
    <location>
        <begin position="147"/>
        <end position="165"/>
    </location>
</feature>
<feature type="compositionally biased region" description="Basic and acidic residues" evidence="1">
    <location>
        <begin position="1"/>
        <end position="19"/>
    </location>
</feature>
<dbReference type="EMBL" id="JADFTS010000009">
    <property type="protein sequence ID" value="KAF9590363.1"/>
    <property type="molecule type" value="Genomic_DNA"/>
</dbReference>
<comment type="caution">
    <text evidence="3">The sequence shown here is derived from an EMBL/GenBank/DDBJ whole genome shotgun (WGS) entry which is preliminary data.</text>
</comment>
<evidence type="ECO:0000313" key="4">
    <source>
        <dbReference type="Proteomes" id="UP000631114"/>
    </source>
</evidence>
<gene>
    <name evidence="3" type="ORF">IFM89_033889</name>
</gene>
<dbReference type="Proteomes" id="UP000631114">
    <property type="component" value="Unassembled WGS sequence"/>
</dbReference>
<keyword evidence="2" id="KW-0812">Transmembrane</keyword>